<feature type="active site" description="Proton donor/acceptor" evidence="12">
    <location>
        <position position="360"/>
    </location>
</feature>
<dbReference type="Gene3D" id="3.40.630.10">
    <property type="entry name" value="Zn peptidases"/>
    <property type="match status" value="1"/>
</dbReference>
<feature type="domain" description="Peptidase M14" evidence="13">
    <location>
        <begin position="83"/>
        <end position="390"/>
    </location>
</feature>
<dbReference type="InterPro" id="IPR000834">
    <property type="entry name" value="Peptidase_M14"/>
</dbReference>
<evidence type="ECO:0000256" key="2">
    <source>
        <dbReference type="ARBA" id="ARBA00005988"/>
    </source>
</evidence>
<evidence type="ECO:0000256" key="8">
    <source>
        <dbReference type="ARBA" id="ARBA00022833"/>
    </source>
</evidence>
<dbReference type="Gene3D" id="2.60.40.4070">
    <property type="match status" value="1"/>
</dbReference>
<reference evidence="14" key="1">
    <citation type="journal article" date="2020" name="mSystems">
        <title>Genome- and Community-Level Interaction Insights into Carbon Utilization and Element Cycling Functions of Hydrothermarchaeota in Hydrothermal Sediment.</title>
        <authorList>
            <person name="Zhou Z."/>
            <person name="Liu Y."/>
            <person name="Xu W."/>
            <person name="Pan J."/>
            <person name="Luo Z.H."/>
            <person name="Li M."/>
        </authorList>
    </citation>
    <scope>NUCLEOTIDE SEQUENCE [LARGE SCALE GENOMIC DNA]</scope>
    <source>
        <strain evidence="14">SpSt-780</strain>
    </source>
</reference>
<name>A0A7C4YAI9_UNCW3</name>
<keyword evidence="9" id="KW-0482">Metalloprotease</keyword>
<evidence type="ECO:0000256" key="11">
    <source>
        <dbReference type="ARBA" id="ARBA00066554"/>
    </source>
</evidence>
<dbReference type="FunFam" id="3.40.630.10:FF:000084">
    <property type="entry name" value="Carboxypeptidase B2"/>
    <property type="match status" value="1"/>
</dbReference>
<keyword evidence="8" id="KW-0862">Zinc</keyword>
<dbReference type="InterPro" id="IPR057247">
    <property type="entry name" value="CARBOXYPEPT_ZN_2"/>
</dbReference>
<gene>
    <name evidence="14" type="ORF">ENV67_06980</name>
</gene>
<dbReference type="Pfam" id="PF20773">
    <property type="entry name" value="InhA-like_MAM"/>
    <property type="match status" value="1"/>
</dbReference>
<dbReference type="GO" id="GO:0004181">
    <property type="term" value="F:metallocarboxypeptidase activity"/>
    <property type="evidence" value="ECO:0007669"/>
    <property type="project" value="InterPro"/>
</dbReference>
<dbReference type="EC" id="3.4.17.18" evidence="11"/>
<dbReference type="CDD" id="cd03859">
    <property type="entry name" value="M14_CPT"/>
    <property type="match status" value="1"/>
</dbReference>
<dbReference type="PANTHER" id="PTHR11705:SF143">
    <property type="entry name" value="SLL0236 PROTEIN"/>
    <property type="match status" value="1"/>
</dbReference>
<accession>A0A7C4YAI9</accession>
<dbReference type="InterPro" id="IPR011628">
    <property type="entry name" value="Cleaved_adhesin"/>
</dbReference>
<dbReference type="Pfam" id="PF00246">
    <property type="entry name" value="Peptidase_M14"/>
    <property type="match status" value="1"/>
</dbReference>
<keyword evidence="3" id="KW-0121">Carboxypeptidase</keyword>
<dbReference type="InterPro" id="IPR026444">
    <property type="entry name" value="Secre_tail"/>
</dbReference>
<dbReference type="NCBIfam" id="TIGR04183">
    <property type="entry name" value="Por_Secre_tail"/>
    <property type="match status" value="1"/>
</dbReference>
<dbReference type="NCBIfam" id="NF038128">
    <property type="entry name" value="choice_anch_J"/>
    <property type="match status" value="1"/>
</dbReference>
<keyword evidence="5" id="KW-0479">Metal-binding</keyword>
<dbReference type="PROSITE" id="PS00133">
    <property type="entry name" value="CARBOXYPEPT_ZN_2"/>
    <property type="match status" value="1"/>
</dbReference>
<dbReference type="PROSITE" id="PS52035">
    <property type="entry name" value="PEPTIDASE_M14"/>
    <property type="match status" value="1"/>
</dbReference>
<dbReference type="SMART" id="SM00631">
    <property type="entry name" value="Zn_pept"/>
    <property type="match status" value="1"/>
</dbReference>
<evidence type="ECO:0000256" key="6">
    <source>
        <dbReference type="ARBA" id="ARBA00022729"/>
    </source>
</evidence>
<evidence type="ECO:0000256" key="10">
    <source>
        <dbReference type="ARBA" id="ARBA00050859"/>
    </source>
</evidence>
<organism evidence="14">
    <name type="scientific">candidate division WOR-3 bacterium</name>
    <dbReference type="NCBI Taxonomy" id="2052148"/>
    <lineage>
        <taxon>Bacteria</taxon>
        <taxon>Bacteria division WOR-3</taxon>
    </lineage>
</organism>
<evidence type="ECO:0000256" key="4">
    <source>
        <dbReference type="ARBA" id="ARBA00022670"/>
    </source>
</evidence>
<comment type="similarity">
    <text evidence="2 12">Belongs to the peptidase M14 family.</text>
</comment>
<dbReference type="Gene3D" id="2.60.40.10">
    <property type="entry name" value="Immunoglobulins"/>
    <property type="match status" value="1"/>
</dbReference>
<evidence type="ECO:0000259" key="13">
    <source>
        <dbReference type="PROSITE" id="PS52035"/>
    </source>
</evidence>
<evidence type="ECO:0000256" key="5">
    <source>
        <dbReference type="ARBA" id="ARBA00022723"/>
    </source>
</evidence>
<dbReference type="GO" id="GO:0006508">
    <property type="term" value="P:proteolysis"/>
    <property type="evidence" value="ECO:0007669"/>
    <property type="project" value="UniProtKB-KW"/>
</dbReference>
<comment type="caution">
    <text evidence="14">The sequence shown here is derived from an EMBL/GenBank/DDBJ whole genome shotgun (WGS) entry which is preliminary data.</text>
</comment>
<dbReference type="Pfam" id="PF07675">
    <property type="entry name" value="Cleaved_Adhesin"/>
    <property type="match status" value="1"/>
</dbReference>
<dbReference type="InterPro" id="IPR013783">
    <property type="entry name" value="Ig-like_fold"/>
</dbReference>
<evidence type="ECO:0000256" key="9">
    <source>
        <dbReference type="ARBA" id="ARBA00023049"/>
    </source>
</evidence>
<dbReference type="GO" id="GO:0005615">
    <property type="term" value="C:extracellular space"/>
    <property type="evidence" value="ECO:0007669"/>
    <property type="project" value="TreeGrafter"/>
</dbReference>
<comment type="cofactor">
    <cofactor evidence="1">
        <name>Zn(2+)</name>
        <dbReference type="ChEBI" id="CHEBI:29105"/>
    </cofactor>
</comment>
<keyword evidence="6" id="KW-0732">Signal</keyword>
<evidence type="ECO:0000256" key="12">
    <source>
        <dbReference type="PROSITE-ProRule" id="PRU01379"/>
    </source>
</evidence>
<dbReference type="InterPro" id="IPR033810">
    <property type="entry name" value="Carboxypeptidase_T"/>
</dbReference>
<dbReference type="GO" id="GO:0008270">
    <property type="term" value="F:zinc ion binding"/>
    <property type="evidence" value="ECO:0007669"/>
    <property type="project" value="InterPro"/>
</dbReference>
<evidence type="ECO:0000313" key="14">
    <source>
        <dbReference type="EMBL" id="HGW92264.1"/>
    </source>
</evidence>
<evidence type="ECO:0000256" key="1">
    <source>
        <dbReference type="ARBA" id="ARBA00001947"/>
    </source>
</evidence>
<dbReference type="EMBL" id="DTHG01000086">
    <property type="protein sequence ID" value="HGW92264.1"/>
    <property type="molecule type" value="Genomic_DNA"/>
</dbReference>
<dbReference type="Gene3D" id="2.60.120.200">
    <property type="match status" value="1"/>
</dbReference>
<dbReference type="PANTHER" id="PTHR11705">
    <property type="entry name" value="PROTEASE FAMILY M14 CARBOXYPEPTIDASE A,B"/>
    <property type="match status" value="1"/>
</dbReference>
<keyword evidence="7" id="KW-0378">Hydrolase</keyword>
<dbReference type="Pfam" id="PF18962">
    <property type="entry name" value="Por_Secre_tail"/>
    <property type="match status" value="1"/>
</dbReference>
<proteinExistence type="inferred from homology"/>
<dbReference type="AlphaFoldDB" id="A0A7C4YAI9"/>
<evidence type="ECO:0000256" key="3">
    <source>
        <dbReference type="ARBA" id="ARBA00022645"/>
    </source>
</evidence>
<dbReference type="SUPFAM" id="SSF53187">
    <property type="entry name" value="Zn-dependent exopeptidases"/>
    <property type="match status" value="1"/>
</dbReference>
<sequence length="1158" mass="132180">MIFILIFSLFNEKDMIIRVYARTIGELSRIQEKPLLDIASAKKGEYFDIVADEEIFRKIRSSGLKYEIIVESLSEQKRLVKGSYHSYDEVNNILRNYAQNYPSICVLESLPIPTYQGNWIYGVKISDEPYFEDPDEPGILIDALHHSREWATIELVLFAIDSILKSYGNVPEITNIVNTREIYLFPIINADGYLYDYPSQYSWRKNREPFGGAIGTDPNRNYPGCSGDIEGDWGAVDEGQATHYPSDDAFCGPYANSGDETRALTLFVKSHEINANMSYHSYQEELYWPWGWTGSPTPDSILYSRFGNRMADLIQKLSGGSYGRGQIYSAIYPVSGSSLEWVYSYNKWVKGIPNLSFVTEVGTAFYQPASDLDNISRQNFKAIKYLCQFADSIIILSKPAVPQPEIIIEDTVPQTFTINWIPKYPEYNTPSKWELVELSNMNITTDDAESGSSRWVLDGFSLSTSQAHSGTHSYFSGNTNDMNSALLSKYPYIVKENDSLIFWCYYNLETNYDVAVVEVSENRLEWFNLDTTRFTGSSGWVRKKYSLNQWAGKSVYFRFRSMTDGSTLNGGFYVDDIYPSCIFGNVDTISSTITDTFFTFEGHSMGEAYFYVRGYNSEMGWGEYSNLKKVYVKDAGIASNPEIIKPFNFARLPDNSPQFGLFSIDPQNDNIQYGILIDDNKSFSSPETIFTGLYSSGDTAFYTIQSSLDFKTYWFRARAKDNGSNLWTGWSDIFTFTISSDIPLNTCSWIQCKGEHFEEDTLSGIFVSGDSLLLYPSGGTITDTILFEDFEDGIPSNWNIVNSNGDGYYWVSGTTSDLGSYTPPNYGTKYAFYSDDDAGNLAPQSVEEGLITPPIYVGMANNLTLKYGYGYRDYSSYDYFRVRLRRFISGSWGSWIQLREYNSSVSGTENIVLSSYLPCDSIQIEWYYTETSPTWGWACAVDNITLTYEYILQNDSGYVIGKSVSFDEISNTYPRNNWGDVVISKSHPDDSILISVEYKNNGNWELIPDLYIPQNSTGIYHNSIYDTISLSNVNPETYRELRLKGRFYRNAKKSEPSLLSWEIGNLSRYVGIVDKELEIKVYPNVFVDFLNIEGKGIKSVKIYDIIGRKVKEIKFSKDLRKMRWSGEDNNNKILPKGIYFIRIETEKNLYNKKVIFIR</sequence>
<evidence type="ECO:0000256" key="7">
    <source>
        <dbReference type="ARBA" id="ARBA00022801"/>
    </source>
</evidence>
<keyword evidence="4" id="KW-0645">Protease</keyword>
<protein>
    <recommendedName>
        <fullName evidence="11">carboxypeptidase T</fullName>
        <ecNumber evidence="11">3.4.17.18</ecNumber>
    </recommendedName>
</protein>
<comment type="catalytic activity">
    <reaction evidence="10">
        <text>Releases a C-terminal residue, which may be hydrophobic or positively charged.</text>
        <dbReference type="EC" id="3.4.17.18"/>
    </reaction>
</comment>